<sequence length="71" mass="7922">MKSQETPTKSQTGETKELNLLFEARQLRAEPFKQTSGNNSTDMKSYQLDGPIDKIIIATVARSTDENDSTD</sequence>
<comment type="caution">
    <text evidence="1">The sequence shown here is derived from an EMBL/GenBank/DDBJ whole genome shotgun (WGS) entry which is preliminary data.</text>
</comment>
<protein>
    <submittedName>
        <fullName evidence="1">Uncharacterized protein</fullName>
    </submittedName>
</protein>
<evidence type="ECO:0000313" key="1">
    <source>
        <dbReference type="EMBL" id="KAK3598210.1"/>
    </source>
</evidence>
<accession>A0AAE0SV05</accession>
<dbReference type="EMBL" id="JAEAOA010001587">
    <property type="protein sequence ID" value="KAK3598210.1"/>
    <property type="molecule type" value="Genomic_DNA"/>
</dbReference>
<reference evidence="1" key="1">
    <citation type="journal article" date="2021" name="Genome Biol. Evol.">
        <title>A High-Quality Reference Genome for a Parasitic Bivalve with Doubly Uniparental Inheritance (Bivalvia: Unionida).</title>
        <authorList>
            <person name="Smith C.H."/>
        </authorList>
    </citation>
    <scope>NUCLEOTIDE SEQUENCE</scope>
    <source>
        <strain evidence="1">CHS0354</strain>
    </source>
</reference>
<reference evidence="1" key="2">
    <citation type="journal article" date="2021" name="Genome Biol. Evol.">
        <title>Developing a high-quality reference genome for a parasitic bivalve with doubly uniparental inheritance (Bivalvia: Unionida).</title>
        <authorList>
            <person name="Smith C.H."/>
        </authorList>
    </citation>
    <scope>NUCLEOTIDE SEQUENCE</scope>
    <source>
        <strain evidence="1">CHS0354</strain>
        <tissue evidence="1">Mantle</tissue>
    </source>
</reference>
<dbReference type="Proteomes" id="UP001195483">
    <property type="component" value="Unassembled WGS sequence"/>
</dbReference>
<keyword evidence="2" id="KW-1185">Reference proteome</keyword>
<proteinExistence type="predicted"/>
<organism evidence="1 2">
    <name type="scientific">Potamilus streckersoni</name>
    <dbReference type="NCBI Taxonomy" id="2493646"/>
    <lineage>
        <taxon>Eukaryota</taxon>
        <taxon>Metazoa</taxon>
        <taxon>Spiralia</taxon>
        <taxon>Lophotrochozoa</taxon>
        <taxon>Mollusca</taxon>
        <taxon>Bivalvia</taxon>
        <taxon>Autobranchia</taxon>
        <taxon>Heteroconchia</taxon>
        <taxon>Palaeoheterodonta</taxon>
        <taxon>Unionida</taxon>
        <taxon>Unionoidea</taxon>
        <taxon>Unionidae</taxon>
        <taxon>Ambleminae</taxon>
        <taxon>Lampsilini</taxon>
        <taxon>Potamilus</taxon>
    </lineage>
</organism>
<evidence type="ECO:0000313" key="2">
    <source>
        <dbReference type="Proteomes" id="UP001195483"/>
    </source>
</evidence>
<reference evidence="1" key="3">
    <citation type="submission" date="2023-05" db="EMBL/GenBank/DDBJ databases">
        <authorList>
            <person name="Smith C.H."/>
        </authorList>
    </citation>
    <scope>NUCLEOTIDE SEQUENCE</scope>
    <source>
        <strain evidence="1">CHS0354</strain>
        <tissue evidence="1">Mantle</tissue>
    </source>
</reference>
<gene>
    <name evidence="1" type="ORF">CHS0354_026612</name>
</gene>
<name>A0AAE0SV05_9BIVA</name>
<dbReference type="AlphaFoldDB" id="A0AAE0SV05"/>